<keyword evidence="2" id="KW-1185">Reference proteome</keyword>
<proteinExistence type="predicted"/>
<evidence type="ECO:0000313" key="1">
    <source>
        <dbReference type="EMBL" id="MEN8642896.1"/>
    </source>
</evidence>
<reference evidence="1 2" key="1">
    <citation type="submission" date="2024-05" db="EMBL/GenBank/DDBJ databases">
        <title>Sequence of Lycoming College course isolates.</title>
        <authorList>
            <person name="Reigle C.A."/>
            <person name="Newman J.D."/>
        </authorList>
    </citation>
    <scope>NUCLEOTIDE SEQUENCE [LARGE SCALE GENOMIC DNA]</scope>
    <source>
        <strain evidence="1 2">CAR-09</strain>
    </source>
</reference>
<dbReference type="Proteomes" id="UP001424532">
    <property type="component" value="Unassembled WGS sequence"/>
</dbReference>
<dbReference type="EMBL" id="JBDLYL010000045">
    <property type="protein sequence ID" value="MEN8642896.1"/>
    <property type="molecule type" value="Genomic_DNA"/>
</dbReference>
<dbReference type="RefSeq" id="WP_347151725.1">
    <property type="nucleotide sequence ID" value="NZ_JBDLYL010000045.1"/>
</dbReference>
<protein>
    <recommendedName>
        <fullName evidence="3">DUF3885 domain-containing protein</fullName>
    </recommendedName>
</protein>
<name>A0ABV0DNJ2_9PSED</name>
<organism evidence="1 2">
    <name type="scientific">Pseudomonas sichuanensis</name>
    <dbReference type="NCBI Taxonomy" id="2213015"/>
    <lineage>
        <taxon>Bacteria</taxon>
        <taxon>Pseudomonadati</taxon>
        <taxon>Pseudomonadota</taxon>
        <taxon>Gammaproteobacteria</taxon>
        <taxon>Pseudomonadales</taxon>
        <taxon>Pseudomonadaceae</taxon>
        <taxon>Pseudomonas</taxon>
    </lineage>
</organism>
<accession>A0ABV0DNJ2</accession>
<evidence type="ECO:0008006" key="3">
    <source>
        <dbReference type="Google" id="ProtNLM"/>
    </source>
</evidence>
<sequence length="154" mass="17219">MVELKAKIDIFKSDDGSVHFTQCCLIFGDVTVGDYDQLMLVAALDGAIKDLFKRAEVNESIRLTVSQLKAKIQEAESDIRNSFLPIGVEGFDGDFVGFVRIDDHESMVVRLWEGEDLLLLDISKSDYIKFMHVLSETLAEQCKALGLNLDRDSA</sequence>
<comment type="caution">
    <text evidence="1">The sequence shown here is derived from an EMBL/GenBank/DDBJ whole genome shotgun (WGS) entry which is preliminary data.</text>
</comment>
<evidence type="ECO:0000313" key="2">
    <source>
        <dbReference type="Proteomes" id="UP001424532"/>
    </source>
</evidence>
<gene>
    <name evidence="1" type="ORF">ABFE88_24880</name>
</gene>